<accession>A0A6B8W0W0</accession>
<name>A0A6B8W0W0_9CORY</name>
<feature type="signal peptide" evidence="7">
    <location>
        <begin position="1"/>
        <end position="23"/>
    </location>
</feature>
<dbReference type="EMBL" id="CP046455">
    <property type="protein sequence ID" value="QGU06121.1"/>
    <property type="molecule type" value="Genomic_DNA"/>
</dbReference>
<keyword evidence="9" id="KW-1185">Reference proteome</keyword>
<dbReference type="Pfam" id="PF14041">
    <property type="entry name" value="Lipoprotein_21"/>
    <property type="match status" value="1"/>
</dbReference>
<keyword evidence="2 7" id="KW-0732">Signal</keyword>
<evidence type="ECO:0000256" key="4">
    <source>
        <dbReference type="ARBA" id="ARBA00023139"/>
    </source>
</evidence>
<evidence type="ECO:0000256" key="2">
    <source>
        <dbReference type="ARBA" id="ARBA00022729"/>
    </source>
</evidence>
<sequence length="399" mass="43771" precursor="true">MKLRRLSAICFAATLALIPMACARPGPEATPPPSSTTTTTVSPAPREGSQSGRTSVPPGTSPGTTLSSSTSPTTRPPTSTPVPIPPEPPPTDCELARLDLVETAFGAWLNSQIIPTTDAGNNFYFEVGNNQFNPCSELSWVTLEGQNTNQEAALSTVLFFNYEELISDPLPIQFPAVGVERINDSALEVSYSYLIAPRNPEKLPVHYRMEGARLLGDEQIPAQFDNNPRLDLSRADLPVEGDFRPFGNAIYRPWDQELPVRKQYTIMMGESRINCDFPAFNGRQLSCYAEDSVPWPLLTPDFKAIPGESANLARMNFQAPWHVVTSLVEPPQVGGEHELLPAEATIQVGDFFIRTYGGAIIIHDVNWAYRLGEGIAEPVEVPSFQTDISRHPQNLIPWG</sequence>
<evidence type="ECO:0000313" key="8">
    <source>
        <dbReference type="EMBL" id="QGU06121.1"/>
    </source>
</evidence>
<feature type="compositionally biased region" description="Pro residues" evidence="6">
    <location>
        <begin position="74"/>
        <end position="91"/>
    </location>
</feature>
<feature type="region of interest" description="Disordered" evidence="6">
    <location>
        <begin position="26"/>
        <end position="93"/>
    </location>
</feature>
<keyword evidence="1" id="KW-1003">Cell membrane</keyword>
<evidence type="ECO:0000256" key="1">
    <source>
        <dbReference type="ARBA" id="ARBA00022475"/>
    </source>
</evidence>
<organism evidence="8 9">
    <name type="scientific">Corynebacterium occultum</name>
    <dbReference type="NCBI Taxonomy" id="2675219"/>
    <lineage>
        <taxon>Bacteria</taxon>
        <taxon>Bacillati</taxon>
        <taxon>Actinomycetota</taxon>
        <taxon>Actinomycetes</taxon>
        <taxon>Mycobacteriales</taxon>
        <taxon>Corynebacteriaceae</taxon>
        <taxon>Corynebacterium</taxon>
    </lineage>
</organism>
<evidence type="ECO:0000256" key="7">
    <source>
        <dbReference type="SAM" id="SignalP"/>
    </source>
</evidence>
<evidence type="ECO:0000256" key="6">
    <source>
        <dbReference type="SAM" id="MobiDB-lite"/>
    </source>
</evidence>
<evidence type="ECO:0000313" key="9">
    <source>
        <dbReference type="Proteomes" id="UP000424462"/>
    </source>
</evidence>
<keyword evidence="3" id="KW-0472">Membrane</keyword>
<evidence type="ECO:0000256" key="5">
    <source>
        <dbReference type="ARBA" id="ARBA00023288"/>
    </source>
</evidence>
<evidence type="ECO:0000256" key="3">
    <source>
        <dbReference type="ARBA" id="ARBA00023136"/>
    </source>
</evidence>
<dbReference type="Proteomes" id="UP000424462">
    <property type="component" value="Chromosome"/>
</dbReference>
<keyword evidence="4" id="KW-0564">Palmitate</keyword>
<keyword evidence="5" id="KW-0449">Lipoprotein</keyword>
<dbReference type="InterPro" id="IPR025971">
    <property type="entry name" value="LppP/LprE"/>
</dbReference>
<reference evidence="8 9" key="1">
    <citation type="submission" date="2019-11" db="EMBL/GenBank/DDBJ databases">
        <title>Complete genome sequence of Corynebacterium kalinowskii 1959, a novel Corynebacterium species isolated from soil of a small paddock in Vilsendorf, Germany.</title>
        <authorList>
            <person name="Schaffert L."/>
            <person name="Ruwe M."/>
            <person name="Milse J."/>
            <person name="Hanuschka K."/>
            <person name="Ortseifen V."/>
            <person name="Droste J."/>
            <person name="Brandt D."/>
            <person name="Schlueter L."/>
            <person name="Kutter Y."/>
            <person name="Vinke S."/>
            <person name="Viehoefer P."/>
            <person name="Jacob L."/>
            <person name="Luebke N.-C."/>
            <person name="Schulte-Berndt E."/>
            <person name="Hain C."/>
            <person name="Linder M."/>
            <person name="Schmidt P."/>
            <person name="Wollenschlaeger L."/>
            <person name="Luttermann T."/>
            <person name="Thieme E."/>
            <person name="Hassa J."/>
            <person name="Haak M."/>
            <person name="Wittchen M."/>
            <person name="Mentz A."/>
            <person name="Persicke M."/>
            <person name="Busche T."/>
            <person name="Ruckert C."/>
        </authorList>
    </citation>
    <scope>NUCLEOTIDE SEQUENCE [LARGE SCALE GENOMIC DNA]</scope>
    <source>
        <strain evidence="8 9">2039</strain>
    </source>
</reference>
<gene>
    <name evidence="8" type="ORF">COCCU_00765</name>
</gene>
<dbReference type="KEGG" id="cok:COCCU_00765"/>
<feature type="compositionally biased region" description="Low complexity" evidence="6">
    <location>
        <begin position="35"/>
        <end position="73"/>
    </location>
</feature>
<dbReference type="AlphaFoldDB" id="A0A6B8W0W0"/>
<proteinExistence type="predicted"/>
<feature type="chain" id="PRO_5025410788" evidence="7">
    <location>
        <begin position="24"/>
        <end position="399"/>
    </location>
</feature>
<protein>
    <submittedName>
        <fullName evidence="8">Uncharacterized protein</fullName>
    </submittedName>
</protein>